<dbReference type="GO" id="GO:0016020">
    <property type="term" value="C:membrane"/>
    <property type="evidence" value="ECO:0007669"/>
    <property type="project" value="UniProtKB-SubCell"/>
</dbReference>
<dbReference type="Proteomes" id="UP000824998">
    <property type="component" value="Unassembled WGS sequence"/>
</dbReference>
<feature type="compositionally biased region" description="Basic and acidic residues" evidence="7">
    <location>
        <begin position="1"/>
        <end position="10"/>
    </location>
</feature>
<feature type="transmembrane region" description="Helical" evidence="8">
    <location>
        <begin position="59"/>
        <end position="77"/>
    </location>
</feature>
<feature type="domain" description="Amino acid permease/ SLC12A" evidence="9">
    <location>
        <begin position="59"/>
        <end position="530"/>
    </location>
</feature>
<evidence type="ECO:0000256" key="7">
    <source>
        <dbReference type="SAM" id="MobiDB-lite"/>
    </source>
</evidence>
<feature type="transmembrane region" description="Helical" evidence="8">
    <location>
        <begin position="457"/>
        <end position="482"/>
    </location>
</feature>
<keyword evidence="11" id="KW-1185">Reference proteome</keyword>
<evidence type="ECO:0000256" key="6">
    <source>
        <dbReference type="ARBA" id="ARBA00023136"/>
    </source>
</evidence>
<dbReference type="Gene3D" id="1.20.1740.10">
    <property type="entry name" value="Amino acid/polyamine transporter I"/>
    <property type="match status" value="1"/>
</dbReference>
<comment type="subcellular location">
    <subcellularLocation>
        <location evidence="1">Membrane</location>
        <topology evidence="1">Multi-pass membrane protein</topology>
    </subcellularLocation>
</comment>
<dbReference type="InterPro" id="IPR004840">
    <property type="entry name" value="Amino_acid_permease_CS"/>
</dbReference>
<dbReference type="PIRSF" id="PIRSF006060">
    <property type="entry name" value="AA_transporter"/>
    <property type="match status" value="1"/>
</dbReference>
<dbReference type="InterPro" id="IPR050524">
    <property type="entry name" value="APC_YAT"/>
</dbReference>
<dbReference type="InterPro" id="IPR004841">
    <property type="entry name" value="AA-permease/SLC12A_dom"/>
</dbReference>
<keyword evidence="2" id="KW-0813">Transport</keyword>
<evidence type="ECO:0000256" key="4">
    <source>
        <dbReference type="ARBA" id="ARBA00022970"/>
    </source>
</evidence>
<dbReference type="Pfam" id="PF00324">
    <property type="entry name" value="AA_permease"/>
    <property type="match status" value="1"/>
</dbReference>
<evidence type="ECO:0000259" key="9">
    <source>
        <dbReference type="Pfam" id="PF00324"/>
    </source>
</evidence>
<accession>A0A9P8CAK3</accession>
<evidence type="ECO:0000313" key="11">
    <source>
        <dbReference type="Proteomes" id="UP000824998"/>
    </source>
</evidence>
<feature type="transmembrane region" description="Helical" evidence="8">
    <location>
        <begin position="418"/>
        <end position="445"/>
    </location>
</feature>
<keyword evidence="6 8" id="KW-0472">Membrane</keyword>
<evidence type="ECO:0000256" key="5">
    <source>
        <dbReference type="ARBA" id="ARBA00022989"/>
    </source>
</evidence>
<sequence length="582" mass="63307">MAAIHRHDASSDSPPPTKGAEDYGKEEYGSEIVNIADPLDDDDDDGGHHLHRGLKARQITMIAIGGAIGTGLIIGTGKSLAQAGPAPLVIGYALVGLLCFLVMAALGEMACWLPMASGFTGYATRFVDPALGFSLGWNYYFKYIIVTPNNLTAASLVIQYWVKRDKVNPGVFIAVFLVAIVLINYFGVKFFGEFEFYLSSIKVVVIVGLILLSLILASGGGPKGDATGFTYWGNPGAFHAYILKGAAGRFLAVWSTFTTAVFAYLGTELVGVTVGEAANPRKVIPRAIKLTFYRILLFYVVLVFLLGMLVPYNSPELLDANKVSNSAAASPFVVAIKLSGINALPGILNASILLFVFSAANSDLYIASRTLYGLAHEKKAPHIFTWTDKRGVPVPALGLSVAFCLLAFLGVNTESYTVFGYFVNLVTMFGLLTWISLLISHIHFVRARRAQGIPDSALAYVAPLGVAGSYGALAFSVLIAFFKGFPLFCYKLTAKKGVKPVFDWRTFITTYLGIPLYIIMILGYKFYMKSEMVRPETADLYSGKARIDVEEAEYVATEKAKREGRVETKGEKIYRLTLGWLF</sequence>
<dbReference type="OrthoDB" id="3900342at2759"/>
<keyword evidence="3 8" id="KW-0812">Transmembrane</keyword>
<feature type="transmembrane region" description="Helical" evidence="8">
    <location>
        <begin position="502"/>
        <end position="524"/>
    </location>
</feature>
<feature type="transmembrane region" description="Helical" evidence="8">
    <location>
        <begin position="194"/>
        <end position="217"/>
    </location>
</feature>
<dbReference type="FunFam" id="1.20.1740.10:FF:000006">
    <property type="entry name" value="General amino acid permease"/>
    <property type="match status" value="1"/>
</dbReference>
<dbReference type="EMBL" id="MU251357">
    <property type="protein sequence ID" value="KAG9239607.1"/>
    <property type="molecule type" value="Genomic_DNA"/>
</dbReference>
<feature type="transmembrane region" description="Helical" evidence="8">
    <location>
        <begin position="392"/>
        <end position="412"/>
    </location>
</feature>
<evidence type="ECO:0000256" key="8">
    <source>
        <dbReference type="SAM" id="Phobius"/>
    </source>
</evidence>
<gene>
    <name evidence="10" type="ORF">BJ875DRAFT_84620</name>
</gene>
<evidence type="ECO:0000256" key="2">
    <source>
        <dbReference type="ARBA" id="ARBA00022448"/>
    </source>
</evidence>
<feature type="transmembrane region" description="Helical" evidence="8">
    <location>
        <begin position="89"/>
        <end position="107"/>
    </location>
</feature>
<keyword evidence="5 8" id="KW-1133">Transmembrane helix</keyword>
<dbReference type="PROSITE" id="PS00218">
    <property type="entry name" value="AMINO_ACID_PERMEASE_1"/>
    <property type="match status" value="1"/>
</dbReference>
<protein>
    <submittedName>
        <fullName evidence="10">Dicarboxylic amino acid permease</fullName>
    </submittedName>
</protein>
<reference evidence="10" key="1">
    <citation type="journal article" date="2021" name="IMA Fungus">
        <title>Genomic characterization of three marine fungi, including Emericellopsis atlantica sp. nov. with signatures of a generalist lifestyle and marine biomass degradation.</title>
        <authorList>
            <person name="Hagestad O.C."/>
            <person name="Hou L."/>
            <person name="Andersen J.H."/>
            <person name="Hansen E.H."/>
            <person name="Altermark B."/>
            <person name="Li C."/>
            <person name="Kuhnert E."/>
            <person name="Cox R.J."/>
            <person name="Crous P.W."/>
            <person name="Spatafora J.W."/>
            <person name="Lail K."/>
            <person name="Amirebrahimi M."/>
            <person name="Lipzen A."/>
            <person name="Pangilinan J."/>
            <person name="Andreopoulos W."/>
            <person name="Hayes R.D."/>
            <person name="Ng V."/>
            <person name="Grigoriev I.V."/>
            <person name="Jackson S.A."/>
            <person name="Sutton T.D.S."/>
            <person name="Dobson A.D.W."/>
            <person name="Rama T."/>
        </authorList>
    </citation>
    <scope>NUCLEOTIDE SEQUENCE</scope>
    <source>
        <strain evidence="10">TRa018bII</strain>
    </source>
</reference>
<organism evidence="10 11">
    <name type="scientific">Amylocarpus encephaloides</name>
    <dbReference type="NCBI Taxonomy" id="45428"/>
    <lineage>
        <taxon>Eukaryota</taxon>
        <taxon>Fungi</taxon>
        <taxon>Dikarya</taxon>
        <taxon>Ascomycota</taxon>
        <taxon>Pezizomycotina</taxon>
        <taxon>Leotiomycetes</taxon>
        <taxon>Helotiales</taxon>
        <taxon>Helotiales incertae sedis</taxon>
        <taxon>Amylocarpus</taxon>
    </lineage>
</organism>
<feature type="region of interest" description="Disordered" evidence="7">
    <location>
        <begin position="1"/>
        <end position="24"/>
    </location>
</feature>
<dbReference type="PANTHER" id="PTHR43341">
    <property type="entry name" value="AMINO ACID PERMEASE"/>
    <property type="match status" value="1"/>
</dbReference>
<feature type="transmembrane region" description="Helical" evidence="8">
    <location>
        <begin position="169"/>
        <end position="188"/>
    </location>
</feature>
<name>A0A9P8CAK3_9HELO</name>
<feature type="transmembrane region" description="Helical" evidence="8">
    <location>
        <begin position="332"/>
        <end position="357"/>
    </location>
</feature>
<evidence type="ECO:0000256" key="3">
    <source>
        <dbReference type="ARBA" id="ARBA00022692"/>
    </source>
</evidence>
<dbReference type="PANTHER" id="PTHR43341:SF9">
    <property type="entry name" value="DICARBOXYLIC AMINO ACID PERMEASE"/>
    <property type="match status" value="1"/>
</dbReference>
<feature type="transmembrane region" description="Helical" evidence="8">
    <location>
        <begin position="291"/>
        <end position="312"/>
    </location>
</feature>
<proteinExistence type="predicted"/>
<evidence type="ECO:0000256" key="1">
    <source>
        <dbReference type="ARBA" id="ARBA00004141"/>
    </source>
</evidence>
<dbReference type="GO" id="GO:0015171">
    <property type="term" value="F:amino acid transmembrane transporter activity"/>
    <property type="evidence" value="ECO:0007669"/>
    <property type="project" value="TreeGrafter"/>
</dbReference>
<comment type="caution">
    <text evidence="10">The sequence shown here is derived from an EMBL/GenBank/DDBJ whole genome shotgun (WGS) entry which is preliminary data.</text>
</comment>
<evidence type="ECO:0000313" key="10">
    <source>
        <dbReference type="EMBL" id="KAG9239607.1"/>
    </source>
</evidence>
<dbReference type="AlphaFoldDB" id="A0A9P8CAK3"/>
<keyword evidence="4" id="KW-0029">Amino-acid transport</keyword>